<evidence type="ECO:0000313" key="8">
    <source>
        <dbReference type="Proteomes" id="UP001195769"/>
    </source>
</evidence>
<gene>
    <name evidence="7" type="ORF">F5891DRAFT_938614</name>
</gene>
<keyword evidence="8" id="KW-1185">Reference proteome</keyword>
<proteinExistence type="inferred from homology"/>
<sequence length="488" mass="54969">MSSSKRRAPLSIDFIIVGAGIAGLATAFRLCQAGHRVRVLDKAAGPNRRAGGTHLPPNATKVLMDWGFKDELLKHGLSTRASTFISIDTGKVIGCLEWKEDVLQETGADYMVIRYRDLYDMLYRAAINAGARITYGATVTNVHANPPRVELHDGTVLKADMVVGADGPRSTVREAVGGWSSEEVPEGHSAYVAIISRDVLQNDPELSDLTRFHENRPDYPIWTGDSRHVIAFTVAGGAEFAIHAFLPDSEVDGIGDKDGWDVIVPREKLPFHFEPKLQRLLDIPATYQRVRLFQRECAEEWTDESGRLLIMGEAAHPLYASLYELRTPNDNNNHPQPCVLQSCSMQIEDAEVLGTLFSRLRAWDQLPHLAEAFQELREPRTRAIYAKETKAFDTVWVGPGPQRDARDQALYGMMIEGHKGWDETKMRWQWDEICEVFGYNARDAAEDWWVMWGMLRERSITREGYCPSSYTVPFCMGATVTHYAELRN</sequence>
<keyword evidence="3" id="KW-0274">FAD</keyword>
<dbReference type="PANTHER" id="PTHR13789">
    <property type="entry name" value="MONOOXYGENASE"/>
    <property type="match status" value="1"/>
</dbReference>
<dbReference type="Pfam" id="PF01494">
    <property type="entry name" value="FAD_binding_3"/>
    <property type="match status" value="1"/>
</dbReference>
<dbReference type="InterPro" id="IPR002938">
    <property type="entry name" value="FAD-bd"/>
</dbReference>
<evidence type="ECO:0000256" key="3">
    <source>
        <dbReference type="ARBA" id="ARBA00022827"/>
    </source>
</evidence>
<name>A0AAD4HSV3_9AGAM</name>
<evidence type="ECO:0000256" key="2">
    <source>
        <dbReference type="ARBA" id="ARBA00022630"/>
    </source>
</evidence>
<dbReference type="GO" id="GO:0071949">
    <property type="term" value="F:FAD binding"/>
    <property type="evidence" value="ECO:0007669"/>
    <property type="project" value="InterPro"/>
</dbReference>
<dbReference type="PRINTS" id="PR00420">
    <property type="entry name" value="RNGMNOXGNASE"/>
</dbReference>
<evidence type="ECO:0000256" key="5">
    <source>
        <dbReference type="ARBA" id="ARBA00023033"/>
    </source>
</evidence>
<dbReference type="InterPro" id="IPR036188">
    <property type="entry name" value="FAD/NAD-bd_sf"/>
</dbReference>
<evidence type="ECO:0000259" key="6">
    <source>
        <dbReference type="Pfam" id="PF01494"/>
    </source>
</evidence>
<evidence type="ECO:0000256" key="1">
    <source>
        <dbReference type="ARBA" id="ARBA00007992"/>
    </source>
</evidence>
<dbReference type="AlphaFoldDB" id="A0AAD4HSV3"/>
<keyword evidence="5" id="KW-0503">Monooxygenase</keyword>
<dbReference type="Gene3D" id="3.50.50.60">
    <property type="entry name" value="FAD/NAD(P)-binding domain"/>
    <property type="match status" value="1"/>
</dbReference>
<evidence type="ECO:0000313" key="7">
    <source>
        <dbReference type="EMBL" id="KAG1907768.1"/>
    </source>
</evidence>
<organism evidence="7 8">
    <name type="scientific">Suillus fuscotomentosus</name>
    <dbReference type="NCBI Taxonomy" id="1912939"/>
    <lineage>
        <taxon>Eukaryota</taxon>
        <taxon>Fungi</taxon>
        <taxon>Dikarya</taxon>
        <taxon>Basidiomycota</taxon>
        <taxon>Agaricomycotina</taxon>
        <taxon>Agaricomycetes</taxon>
        <taxon>Agaricomycetidae</taxon>
        <taxon>Boletales</taxon>
        <taxon>Suillineae</taxon>
        <taxon>Suillaceae</taxon>
        <taxon>Suillus</taxon>
    </lineage>
</organism>
<protein>
    <recommendedName>
        <fullName evidence="6">FAD-binding domain-containing protein</fullName>
    </recommendedName>
</protein>
<accession>A0AAD4HSV3</accession>
<dbReference type="GO" id="GO:0004497">
    <property type="term" value="F:monooxygenase activity"/>
    <property type="evidence" value="ECO:0007669"/>
    <property type="project" value="UniProtKB-KW"/>
</dbReference>
<dbReference type="EMBL" id="JABBWK010000002">
    <property type="protein sequence ID" value="KAG1907768.1"/>
    <property type="molecule type" value="Genomic_DNA"/>
</dbReference>
<keyword evidence="2" id="KW-0285">Flavoprotein</keyword>
<feature type="domain" description="FAD-binding" evidence="6">
    <location>
        <begin position="13"/>
        <end position="316"/>
    </location>
</feature>
<dbReference type="PANTHER" id="PTHR13789:SF306">
    <property type="entry name" value="HYDROXYLASE, PUTATIVE-RELATED"/>
    <property type="match status" value="1"/>
</dbReference>
<dbReference type="Proteomes" id="UP001195769">
    <property type="component" value="Unassembled WGS sequence"/>
</dbReference>
<evidence type="ECO:0000256" key="4">
    <source>
        <dbReference type="ARBA" id="ARBA00023002"/>
    </source>
</evidence>
<dbReference type="RefSeq" id="XP_041233343.1">
    <property type="nucleotide sequence ID" value="XM_041374180.1"/>
</dbReference>
<comment type="similarity">
    <text evidence="1">Belongs to the paxM FAD-dependent monooxygenase family.</text>
</comment>
<dbReference type="InterPro" id="IPR050493">
    <property type="entry name" value="FAD-dep_Monooxygenase_BioMet"/>
</dbReference>
<reference evidence="7" key="1">
    <citation type="journal article" date="2020" name="New Phytol.">
        <title>Comparative genomics reveals dynamic genome evolution in host specialist ectomycorrhizal fungi.</title>
        <authorList>
            <person name="Lofgren L.A."/>
            <person name="Nguyen N.H."/>
            <person name="Vilgalys R."/>
            <person name="Ruytinx J."/>
            <person name="Liao H.L."/>
            <person name="Branco S."/>
            <person name="Kuo A."/>
            <person name="LaButti K."/>
            <person name="Lipzen A."/>
            <person name="Andreopoulos W."/>
            <person name="Pangilinan J."/>
            <person name="Riley R."/>
            <person name="Hundley H."/>
            <person name="Na H."/>
            <person name="Barry K."/>
            <person name="Grigoriev I.V."/>
            <person name="Stajich J.E."/>
            <person name="Kennedy P.G."/>
        </authorList>
    </citation>
    <scope>NUCLEOTIDE SEQUENCE</scope>
    <source>
        <strain evidence="7">FC203</strain>
    </source>
</reference>
<dbReference type="SUPFAM" id="SSF51905">
    <property type="entry name" value="FAD/NAD(P)-binding domain"/>
    <property type="match status" value="1"/>
</dbReference>
<dbReference type="GeneID" id="64668478"/>
<keyword evidence="4" id="KW-0560">Oxidoreductase</keyword>
<comment type="caution">
    <text evidence="7">The sequence shown here is derived from an EMBL/GenBank/DDBJ whole genome shotgun (WGS) entry which is preliminary data.</text>
</comment>